<gene>
    <name evidence="2" type="ORF">CYMTET_46004</name>
</gene>
<evidence type="ECO:0000313" key="2">
    <source>
        <dbReference type="EMBL" id="KAK3244377.1"/>
    </source>
</evidence>
<reference evidence="2 3" key="1">
    <citation type="journal article" date="2015" name="Genome Biol. Evol.">
        <title>Comparative Genomics of a Bacterivorous Green Alga Reveals Evolutionary Causalities and Consequences of Phago-Mixotrophic Mode of Nutrition.</title>
        <authorList>
            <person name="Burns J.A."/>
            <person name="Paasch A."/>
            <person name="Narechania A."/>
            <person name="Kim E."/>
        </authorList>
    </citation>
    <scope>NUCLEOTIDE SEQUENCE [LARGE SCALE GENOMIC DNA]</scope>
    <source>
        <strain evidence="2 3">PLY_AMNH</strain>
    </source>
</reference>
<sequence length="99" mass="11280">MSEQVDLAEDEPEGDEAEGEEPPFDTLARLGREWNAMSDALVEHEADGDVRDTWALAYAAARLAYPEYPLDKDGRPLRIGSQSRTRRRIRKYDKYGLPL</sequence>
<dbReference type="EMBL" id="LGRX02031920">
    <property type="protein sequence ID" value="KAK3244377.1"/>
    <property type="molecule type" value="Genomic_DNA"/>
</dbReference>
<feature type="compositionally biased region" description="Acidic residues" evidence="1">
    <location>
        <begin position="1"/>
        <end position="23"/>
    </location>
</feature>
<dbReference type="AlphaFoldDB" id="A0AAE0BZ30"/>
<comment type="caution">
    <text evidence="2">The sequence shown here is derived from an EMBL/GenBank/DDBJ whole genome shotgun (WGS) entry which is preliminary data.</text>
</comment>
<organism evidence="2 3">
    <name type="scientific">Cymbomonas tetramitiformis</name>
    <dbReference type="NCBI Taxonomy" id="36881"/>
    <lineage>
        <taxon>Eukaryota</taxon>
        <taxon>Viridiplantae</taxon>
        <taxon>Chlorophyta</taxon>
        <taxon>Pyramimonadophyceae</taxon>
        <taxon>Pyramimonadales</taxon>
        <taxon>Pyramimonadaceae</taxon>
        <taxon>Cymbomonas</taxon>
    </lineage>
</organism>
<protein>
    <submittedName>
        <fullName evidence="2">Uncharacterized protein</fullName>
    </submittedName>
</protein>
<feature type="region of interest" description="Disordered" evidence="1">
    <location>
        <begin position="1"/>
        <end position="25"/>
    </location>
</feature>
<accession>A0AAE0BZ30</accession>
<evidence type="ECO:0000313" key="3">
    <source>
        <dbReference type="Proteomes" id="UP001190700"/>
    </source>
</evidence>
<proteinExistence type="predicted"/>
<name>A0AAE0BZ30_9CHLO</name>
<dbReference type="Proteomes" id="UP001190700">
    <property type="component" value="Unassembled WGS sequence"/>
</dbReference>
<evidence type="ECO:0000256" key="1">
    <source>
        <dbReference type="SAM" id="MobiDB-lite"/>
    </source>
</evidence>
<keyword evidence="3" id="KW-1185">Reference proteome</keyword>